<organism evidence="1">
    <name type="scientific">marine sediment metagenome</name>
    <dbReference type="NCBI Taxonomy" id="412755"/>
    <lineage>
        <taxon>unclassified sequences</taxon>
        <taxon>metagenomes</taxon>
        <taxon>ecological metagenomes</taxon>
    </lineage>
</organism>
<gene>
    <name evidence="1" type="ORF">S03H2_36550</name>
</gene>
<dbReference type="EMBL" id="BARU01022436">
    <property type="protein sequence ID" value="GAH56800.1"/>
    <property type="molecule type" value="Genomic_DNA"/>
</dbReference>
<reference evidence="1" key="1">
    <citation type="journal article" date="2014" name="Front. Microbiol.">
        <title>High frequency of phylogenetically diverse reductive dehalogenase-homologous genes in deep subseafloor sedimentary metagenomes.</title>
        <authorList>
            <person name="Kawai M."/>
            <person name="Futagami T."/>
            <person name="Toyoda A."/>
            <person name="Takaki Y."/>
            <person name="Nishi S."/>
            <person name="Hori S."/>
            <person name="Arai W."/>
            <person name="Tsubouchi T."/>
            <person name="Morono Y."/>
            <person name="Uchiyama I."/>
            <person name="Ito T."/>
            <person name="Fujiyama A."/>
            <person name="Inagaki F."/>
            <person name="Takami H."/>
        </authorList>
    </citation>
    <scope>NUCLEOTIDE SEQUENCE</scope>
    <source>
        <strain evidence="1">Expedition CK06-06</strain>
    </source>
</reference>
<proteinExistence type="predicted"/>
<protein>
    <submittedName>
        <fullName evidence="1">Uncharacterized protein</fullName>
    </submittedName>
</protein>
<name>X1HIA8_9ZZZZ</name>
<sequence>QGAVISQEPVRLFVEAGPGSMVSMAKTHVG</sequence>
<feature type="non-terminal residue" evidence="1">
    <location>
        <position position="1"/>
    </location>
</feature>
<dbReference type="AlphaFoldDB" id="X1HIA8"/>
<evidence type="ECO:0000313" key="1">
    <source>
        <dbReference type="EMBL" id="GAH56800.1"/>
    </source>
</evidence>
<comment type="caution">
    <text evidence="1">The sequence shown here is derived from an EMBL/GenBank/DDBJ whole genome shotgun (WGS) entry which is preliminary data.</text>
</comment>
<accession>X1HIA8</accession>